<dbReference type="KEGG" id="ccac:CcaHIS019_0209210"/>
<protein>
    <submittedName>
        <fullName evidence="2">Uncharacterized protein</fullName>
    </submittedName>
</protein>
<accession>A0AA48I1N0</accession>
<name>A0AA48I1N0_9TREE</name>
<feature type="compositionally biased region" description="Low complexity" evidence="1">
    <location>
        <begin position="247"/>
        <end position="259"/>
    </location>
</feature>
<sequence>MEFDLAGFIDNLVPGQGLAWAEDQEMADVQASRMGHLNNVTVGNNEAQDASAEDILAFLDQFTDNPANTAPPNTVVDHPNAEPAMLRQMPEPGPDGRISAFGYLDSVLAPHPIGPTGNNNIDPALLMPPPPPPFSDQFGSQPQLNAQQQLAFQMQLPTQLHTTADNYIYDVFPTYDRFAIGALSTPSPKAKRPFSANNEHTQPKFYWNQSPSPTQMEGRTSSPPPETQAPKPKRRVSTPRASKSKTKAAPTANKNPAKASGTTGGRRGPKPKPRLPKVFPIAPQIQKHEYFPYLRPEDLTRLKTRIGGKQLKEMNIIRCEREGKHFTVPKGYECSKCARFGYPCLLGRIVDYGHHAEATLGHCRGCTGNSDGCTFHKRPEARLAAYSAYYDGQTFAIYGKLGKGTQVYPYKDMNAFTRKNAIVDPTVRRPVEE</sequence>
<dbReference type="RefSeq" id="XP_060454825.1">
    <property type="nucleotide sequence ID" value="XM_060597986.1"/>
</dbReference>
<dbReference type="GeneID" id="85493430"/>
<organism evidence="2 3">
    <name type="scientific">Cutaneotrichosporon cavernicola</name>
    <dbReference type="NCBI Taxonomy" id="279322"/>
    <lineage>
        <taxon>Eukaryota</taxon>
        <taxon>Fungi</taxon>
        <taxon>Dikarya</taxon>
        <taxon>Basidiomycota</taxon>
        <taxon>Agaricomycotina</taxon>
        <taxon>Tremellomycetes</taxon>
        <taxon>Trichosporonales</taxon>
        <taxon>Trichosporonaceae</taxon>
        <taxon>Cutaneotrichosporon</taxon>
    </lineage>
</organism>
<evidence type="ECO:0000313" key="3">
    <source>
        <dbReference type="Proteomes" id="UP001233271"/>
    </source>
</evidence>
<feature type="compositionally biased region" description="Basic residues" evidence="1">
    <location>
        <begin position="231"/>
        <end position="246"/>
    </location>
</feature>
<dbReference type="Proteomes" id="UP001233271">
    <property type="component" value="Chromosome 2"/>
</dbReference>
<evidence type="ECO:0000256" key="1">
    <source>
        <dbReference type="SAM" id="MobiDB-lite"/>
    </source>
</evidence>
<dbReference type="EMBL" id="AP028213">
    <property type="protein sequence ID" value="BEI89559.1"/>
    <property type="molecule type" value="Genomic_DNA"/>
</dbReference>
<keyword evidence="3" id="KW-1185">Reference proteome</keyword>
<proteinExistence type="predicted"/>
<reference evidence="2" key="1">
    <citation type="journal article" date="2023" name="BMC Genomics">
        <title>Chromosome-level genome assemblies of Cutaneotrichosporon spp. (Trichosporonales, Basidiomycota) reveal imbalanced evolution between nucleotide sequences and chromosome synteny.</title>
        <authorList>
            <person name="Kobayashi Y."/>
            <person name="Kayamori A."/>
            <person name="Aoki K."/>
            <person name="Shiwa Y."/>
            <person name="Matsutani M."/>
            <person name="Fujita N."/>
            <person name="Sugita T."/>
            <person name="Iwasaki W."/>
            <person name="Tanaka N."/>
            <person name="Takashima M."/>
        </authorList>
    </citation>
    <scope>NUCLEOTIDE SEQUENCE</scope>
    <source>
        <strain evidence="2">HIS019</strain>
    </source>
</reference>
<feature type="compositionally biased region" description="Polar residues" evidence="1">
    <location>
        <begin position="207"/>
        <end position="221"/>
    </location>
</feature>
<dbReference type="AlphaFoldDB" id="A0AA48I1N0"/>
<feature type="region of interest" description="Disordered" evidence="1">
    <location>
        <begin position="186"/>
        <end position="277"/>
    </location>
</feature>
<evidence type="ECO:0000313" key="2">
    <source>
        <dbReference type="EMBL" id="BEI89559.1"/>
    </source>
</evidence>
<gene>
    <name evidence="2" type="ORF">CcaverHIS019_0209210</name>
</gene>